<proteinExistence type="predicted"/>
<dbReference type="InterPro" id="IPR007527">
    <property type="entry name" value="Znf_SWIM"/>
</dbReference>
<dbReference type="PROSITE" id="PS50966">
    <property type="entry name" value="ZF_SWIM"/>
    <property type="match status" value="1"/>
</dbReference>
<accession>A0A1X6NRA7</accession>
<dbReference type="Pfam" id="PF18717">
    <property type="entry name" value="CxC4"/>
    <property type="match status" value="1"/>
</dbReference>
<dbReference type="InterPro" id="IPR040648">
    <property type="entry name" value="HMGXB3_CxC4"/>
</dbReference>
<dbReference type="AlphaFoldDB" id="A0A1X6NRA7"/>
<feature type="region of interest" description="Disordered" evidence="2">
    <location>
        <begin position="889"/>
        <end position="910"/>
    </location>
</feature>
<feature type="region of interest" description="Disordered" evidence="2">
    <location>
        <begin position="61"/>
        <end position="88"/>
    </location>
</feature>
<dbReference type="EMBL" id="KV919179">
    <property type="protein sequence ID" value="OSX71036.1"/>
    <property type="molecule type" value="Genomic_DNA"/>
</dbReference>
<evidence type="ECO:0000313" key="4">
    <source>
        <dbReference type="EMBL" id="OSX71036.1"/>
    </source>
</evidence>
<feature type="compositionally biased region" description="Basic residues" evidence="2">
    <location>
        <begin position="352"/>
        <end position="364"/>
    </location>
</feature>
<keyword evidence="1" id="KW-0862">Zinc</keyword>
<keyword evidence="1" id="KW-0863">Zinc-finger</keyword>
<feature type="region of interest" description="Disordered" evidence="2">
    <location>
        <begin position="938"/>
        <end position="968"/>
    </location>
</feature>
<dbReference type="PANTHER" id="PTHR34305:SF1">
    <property type="entry name" value="SWIM-TYPE DOMAIN-CONTAINING PROTEIN"/>
    <property type="match status" value="1"/>
</dbReference>
<feature type="domain" description="SWIM-type" evidence="3">
    <location>
        <begin position="159"/>
        <end position="208"/>
    </location>
</feature>
<keyword evidence="1" id="KW-0479">Metal-binding</keyword>
<sequence>MGEACCVEDLDAVCGEAQDGEGVDVPYFAALGAEALGFYPPAELLQALLQHRGAGLNVRAEPMVGTRGPDGTRAASPDPLPSGASRARSRGVGAAQQAFDVEGRAAFVAALSCQLLDALLVGLDLVLPDVELMGRKGPVIVPVPGGRAVFVRSATEAPYVVWAAATKTSVCTFCSCGTASKDENVGARVRSSKSSTCMHAEAYSQALQQAVKHFLCSTTRALLRLYPAIDNFSVNALHVDTFMMQPLPDGAAIHVVGYNHIWCIVHTPGARTRKTRPVCQHVPCRTRNSRCLHSFAVKPPIGGYGGFNNPAKEGAENKGDDDGGAASENSDQNGGAEGEARTAPPPAASTAPRRRRPAAHAAKKKGQERVYLDTDYRRRARNLLPCASETRVCLVWDGVARGTPLPADVGEDLYESKCHKCGTAAGVLGPAVLGDLYTLSGPTKIRTRQWLCPDKECAEIVRFDGSDYGLFAYNAETIYTRTLLDVILFTIISTKSSISAATAVSAFNLHCSGAVHANDSTQTRQELSYATDQYSRTLIVPRSLYRCVDCYHCSETPYAAVVADGQTIGIFREASFPFEKDTINVPTIPISINDACAAFDPKVRLCVRQRLKAGYSAEVTFNKAEQKALSTFASLSDVAPALGVHTDAEHRKKAGSWAASIFWCSFFATTAEAQGGNDDEELTDASRSPPGSPPPPKALLSPSVPPPAINNTSSTFKPTLRGGGVADDANGAVQSTAGFRFCKVIPEAIGGDDVLPIVRRERWCILFDFFSTFVAEPVIGIFSGCNVDELTELSQALIDGKKQEQWNENTTGIQSLHVVWPALDLLADSMDDDVELSRAMGELILFAVHTDLHMEALWRCRMNAEALRFEADWTDTDAAKFKEWQLRQPAPAEPRLPSGLVSKAASAGRADDQAAEIRSGVVMPDLDQVRPHPTDNVAAAAARAARDKEKQTNPTKKTKRKRADMENGGLGDDDCRHAFITHNVFTPGVVSYLCPCGVLIGFEVLETAESPAGIVAALAARFPRLPKTVYFDTACQSSRNATRRMPWLVRLSETSWALDRFHAVAHKCSPLFDANNYPERSGLHKTSAAENRHSLNKPLKSHLTYLGQDRFVVQMRLIGAINNLLILYRRTIGKSDVRHRPLPSFFHSHLVSQCERVVCACRQ</sequence>
<feature type="region of interest" description="Disordered" evidence="2">
    <location>
        <begin position="675"/>
        <end position="705"/>
    </location>
</feature>
<dbReference type="OrthoDB" id="5598737at2759"/>
<evidence type="ECO:0000313" key="5">
    <source>
        <dbReference type="Proteomes" id="UP000218209"/>
    </source>
</evidence>
<gene>
    <name evidence="4" type="ORF">BU14_0614s0010</name>
</gene>
<keyword evidence="5" id="KW-1185">Reference proteome</keyword>
<name>A0A1X6NRA7_PORUM</name>
<feature type="region of interest" description="Disordered" evidence="2">
    <location>
        <begin position="306"/>
        <end position="370"/>
    </location>
</feature>
<dbReference type="PANTHER" id="PTHR34305">
    <property type="entry name" value="EXPRESSED PROTEIN"/>
    <property type="match status" value="1"/>
</dbReference>
<organism evidence="4 5">
    <name type="scientific">Porphyra umbilicalis</name>
    <name type="common">Purple laver</name>
    <name type="synonym">Red alga</name>
    <dbReference type="NCBI Taxonomy" id="2786"/>
    <lineage>
        <taxon>Eukaryota</taxon>
        <taxon>Rhodophyta</taxon>
        <taxon>Bangiophyceae</taxon>
        <taxon>Bangiales</taxon>
        <taxon>Bangiaceae</taxon>
        <taxon>Porphyra</taxon>
    </lineage>
</organism>
<evidence type="ECO:0000259" key="3">
    <source>
        <dbReference type="PROSITE" id="PS50966"/>
    </source>
</evidence>
<reference evidence="4 5" key="1">
    <citation type="submission" date="2017-03" db="EMBL/GenBank/DDBJ databases">
        <title>WGS assembly of Porphyra umbilicalis.</title>
        <authorList>
            <person name="Brawley S.H."/>
            <person name="Blouin N.A."/>
            <person name="Ficko-Blean E."/>
            <person name="Wheeler G.L."/>
            <person name="Lohr M."/>
            <person name="Goodson H.V."/>
            <person name="Jenkins J.W."/>
            <person name="Blaby-Haas C.E."/>
            <person name="Helliwell K.E."/>
            <person name="Chan C."/>
            <person name="Marriage T."/>
            <person name="Bhattacharya D."/>
            <person name="Klein A.S."/>
            <person name="Badis Y."/>
            <person name="Brodie J."/>
            <person name="Cao Y."/>
            <person name="Collen J."/>
            <person name="Dittami S.M."/>
            <person name="Gachon C.M."/>
            <person name="Green B.R."/>
            <person name="Karpowicz S."/>
            <person name="Kim J.W."/>
            <person name="Kudahl U."/>
            <person name="Lin S."/>
            <person name="Michel G."/>
            <person name="Mittag M."/>
            <person name="Olson B.J."/>
            <person name="Pangilinan J."/>
            <person name="Peng Y."/>
            <person name="Qiu H."/>
            <person name="Shu S."/>
            <person name="Singer J.T."/>
            <person name="Smith A.G."/>
            <person name="Sprecher B.N."/>
            <person name="Wagner V."/>
            <person name="Wang W."/>
            <person name="Wang Z.-Y."/>
            <person name="Yan J."/>
            <person name="Yarish C."/>
            <person name="Zoeuner-Riek S."/>
            <person name="Zhuang Y."/>
            <person name="Zou Y."/>
            <person name="Lindquist E.A."/>
            <person name="Grimwood J."/>
            <person name="Barry K."/>
            <person name="Rokhsar D.S."/>
            <person name="Schmutz J."/>
            <person name="Stiller J.W."/>
            <person name="Grossman A.R."/>
            <person name="Prochnik S.E."/>
        </authorList>
    </citation>
    <scope>NUCLEOTIDE SEQUENCE [LARGE SCALE GENOMIC DNA]</scope>
    <source>
        <strain evidence="4">4086291</strain>
    </source>
</reference>
<dbReference type="Proteomes" id="UP000218209">
    <property type="component" value="Unassembled WGS sequence"/>
</dbReference>
<protein>
    <recommendedName>
        <fullName evidence="3">SWIM-type domain-containing protein</fullName>
    </recommendedName>
</protein>
<feature type="compositionally biased region" description="Pro residues" evidence="2">
    <location>
        <begin position="690"/>
        <end position="705"/>
    </location>
</feature>
<evidence type="ECO:0000256" key="1">
    <source>
        <dbReference type="PROSITE-ProRule" id="PRU00325"/>
    </source>
</evidence>
<evidence type="ECO:0000256" key="2">
    <source>
        <dbReference type="SAM" id="MobiDB-lite"/>
    </source>
</evidence>
<dbReference type="GO" id="GO:0008270">
    <property type="term" value="F:zinc ion binding"/>
    <property type="evidence" value="ECO:0007669"/>
    <property type="project" value="UniProtKB-KW"/>
</dbReference>